<dbReference type="AlphaFoldDB" id="A0A0M7A066"/>
<sequence>MAHSIKAVLFDKDGTLLDFDATWAKPQEQAAVFAANGDELLAKRLLVAGGMDTETRKTTAGSLFAAGNALEIAQAFLNEGAPHDLELLTSELDRIFLEGMQKARLLPGLETSLRQLHDTGFILGVASSDSEGSIAAFLNTTRVAALFSFIAGYDSGHGHKPGPGMVEGFARANQIPVHQIAVAGDNTHDLEMAETAGAGLKIGVLSGTGTAADLSPLADLILESCADLSDQVLVRP</sequence>
<proteinExistence type="inferred from homology"/>
<dbReference type="Gene3D" id="1.10.150.240">
    <property type="entry name" value="Putative phosphatase, domain 2"/>
    <property type="match status" value="1"/>
</dbReference>
<dbReference type="Proteomes" id="UP000053235">
    <property type="component" value="Unassembled WGS sequence"/>
</dbReference>
<gene>
    <name evidence="5" type="primary">gph_2</name>
    <name evidence="5" type="ORF">LAX5112_01596</name>
</gene>
<reference evidence="6" key="1">
    <citation type="submission" date="2015-07" db="EMBL/GenBank/DDBJ databases">
        <authorList>
            <person name="Rodrigo-Torres Lidia"/>
            <person name="Arahal R.David."/>
        </authorList>
    </citation>
    <scope>NUCLEOTIDE SEQUENCE [LARGE SCALE GENOMIC DNA]</scope>
    <source>
        <strain evidence="6">CECT 5112</strain>
    </source>
</reference>
<dbReference type="Gene3D" id="3.40.50.1000">
    <property type="entry name" value="HAD superfamily/HAD-like"/>
    <property type="match status" value="1"/>
</dbReference>
<evidence type="ECO:0000313" key="6">
    <source>
        <dbReference type="Proteomes" id="UP000053235"/>
    </source>
</evidence>
<comment type="pathway">
    <text evidence="2">Organic acid metabolism; glycolate biosynthesis; glycolate from 2-phosphoglycolate: step 1/1.</text>
</comment>
<dbReference type="InterPro" id="IPR041492">
    <property type="entry name" value="HAD_2"/>
</dbReference>
<dbReference type="GO" id="GO:0005829">
    <property type="term" value="C:cytosol"/>
    <property type="evidence" value="ECO:0007669"/>
    <property type="project" value="TreeGrafter"/>
</dbReference>
<dbReference type="InterPro" id="IPR036412">
    <property type="entry name" value="HAD-like_sf"/>
</dbReference>
<comment type="similarity">
    <text evidence="3">Belongs to the HAD-like hydrolase superfamily. CbbY/CbbZ/Gph/YieH family.</text>
</comment>
<dbReference type="GO" id="GO:0006281">
    <property type="term" value="P:DNA repair"/>
    <property type="evidence" value="ECO:0007669"/>
    <property type="project" value="TreeGrafter"/>
</dbReference>
<comment type="catalytic activity">
    <reaction evidence="1">
        <text>2-phosphoglycolate + H2O = glycolate + phosphate</text>
        <dbReference type="Rhea" id="RHEA:14369"/>
        <dbReference type="ChEBI" id="CHEBI:15377"/>
        <dbReference type="ChEBI" id="CHEBI:29805"/>
        <dbReference type="ChEBI" id="CHEBI:43474"/>
        <dbReference type="ChEBI" id="CHEBI:58033"/>
        <dbReference type="EC" id="3.1.3.18"/>
    </reaction>
</comment>
<protein>
    <recommendedName>
        <fullName evidence="4">phosphoglycolate phosphatase</fullName>
        <ecNumber evidence="4">3.1.3.18</ecNumber>
    </recommendedName>
</protein>
<dbReference type="SUPFAM" id="SSF56784">
    <property type="entry name" value="HAD-like"/>
    <property type="match status" value="1"/>
</dbReference>
<dbReference type="EC" id="3.1.3.18" evidence="4"/>
<dbReference type="PANTHER" id="PTHR43434">
    <property type="entry name" value="PHOSPHOGLYCOLATE PHOSPHATASE"/>
    <property type="match status" value="1"/>
</dbReference>
<keyword evidence="5" id="KW-0378">Hydrolase</keyword>
<dbReference type="STRING" id="388408.LAX5112_01596"/>
<keyword evidence="6" id="KW-1185">Reference proteome</keyword>
<dbReference type="NCBIfam" id="TIGR01549">
    <property type="entry name" value="HAD-SF-IA-v1"/>
    <property type="match status" value="1"/>
</dbReference>
<dbReference type="GO" id="GO:0008967">
    <property type="term" value="F:phosphoglycolate phosphatase activity"/>
    <property type="evidence" value="ECO:0007669"/>
    <property type="project" value="UniProtKB-EC"/>
</dbReference>
<evidence type="ECO:0000256" key="1">
    <source>
        <dbReference type="ARBA" id="ARBA00000830"/>
    </source>
</evidence>
<evidence type="ECO:0000256" key="4">
    <source>
        <dbReference type="ARBA" id="ARBA00013078"/>
    </source>
</evidence>
<dbReference type="InterPro" id="IPR006439">
    <property type="entry name" value="HAD-SF_hydro_IA"/>
</dbReference>
<dbReference type="EMBL" id="CXWD01000005">
    <property type="protein sequence ID" value="CTQ67987.1"/>
    <property type="molecule type" value="Genomic_DNA"/>
</dbReference>
<dbReference type="Pfam" id="PF13419">
    <property type="entry name" value="HAD_2"/>
    <property type="match status" value="1"/>
</dbReference>
<dbReference type="InterPro" id="IPR023198">
    <property type="entry name" value="PGP-like_dom2"/>
</dbReference>
<evidence type="ECO:0000256" key="2">
    <source>
        <dbReference type="ARBA" id="ARBA00004818"/>
    </source>
</evidence>
<dbReference type="OrthoDB" id="9797743at2"/>
<dbReference type="SFLD" id="SFLDG01129">
    <property type="entry name" value="C1.5:_HAD__Beta-PGM__Phosphata"/>
    <property type="match status" value="1"/>
</dbReference>
<dbReference type="RefSeq" id="WP_055671378.1">
    <property type="nucleotide sequence ID" value="NZ_CXWD01000005.1"/>
</dbReference>
<evidence type="ECO:0000256" key="3">
    <source>
        <dbReference type="ARBA" id="ARBA00006171"/>
    </source>
</evidence>
<evidence type="ECO:0000313" key="5">
    <source>
        <dbReference type="EMBL" id="CTQ67987.1"/>
    </source>
</evidence>
<accession>A0A0M7A066</accession>
<dbReference type="InterPro" id="IPR023214">
    <property type="entry name" value="HAD_sf"/>
</dbReference>
<dbReference type="PANTHER" id="PTHR43434:SF1">
    <property type="entry name" value="PHOSPHOGLYCOLATE PHOSPHATASE"/>
    <property type="match status" value="1"/>
</dbReference>
<dbReference type="InterPro" id="IPR050155">
    <property type="entry name" value="HAD-like_hydrolase_sf"/>
</dbReference>
<name>A0A0M7A066_9HYPH</name>
<organism evidence="5 6">
    <name type="scientific">Roseibium alexandrii</name>
    <dbReference type="NCBI Taxonomy" id="388408"/>
    <lineage>
        <taxon>Bacteria</taxon>
        <taxon>Pseudomonadati</taxon>
        <taxon>Pseudomonadota</taxon>
        <taxon>Alphaproteobacteria</taxon>
        <taxon>Hyphomicrobiales</taxon>
        <taxon>Stappiaceae</taxon>
        <taxon>Roseibium</taxon>
    </lineage>
</organism>
<dbReference type="SFLD" id="SFLDS00003">
    <property type="entry name" value="Haloacid_Dehalogenase"/>
    <property type="match status" value="1"/>
</dbReference>